<dbReference type="STRING" id="930992.A0A0D0AXD9"/>
<feature type="transmembrane region" description="Helical" evidence="1">
    <location>
        <begin position="50"/>
        <end position="69"/>
    </location>
</feature>
<keyword evidence="4" id="KW-1185">Reference proteome</keyword>
<organism evidence="3 4">
    <name type="scientific">Suillus luteus UH-Slu-Lm8-n1</name>
    <dbReference type="NCBI Taxonomy" id="930992"/>
    <lineage>
        <taxon>Eukaryota</taxon>
        <taxon>Fungi</taxon>
        <taxon>Dikarya</taxon>
        <taxon>Basidiomycota</taxon>
        <taxon>Agaricomycotina</taxon>
        <taxon>Agaricomycetes</taxon>
        <taxon>Agaricomycetidae</taxon>
        <taxon>Boletales</taxon>
        <taxon>Suillineae</taxon>
        <taxon>Suillaceae</taxon>
        <taxon>Suillus</taxon>
    </lineage>
</organism>
<reference evidence="4" key="2">
    <citation type="submission" date="2015-01" db="EMBL/GenBank/DDBJ databases">
        <title>Evolutionary Origins and Diversification of the Mycorrhizal Mutualists.</title>
        <authorList>
            <consortium name="DOE Joint Genome Institute"/>
            <consortium name="Mycorrhizal Genomics Consortium"/>
            <person name="Kohler A."/>
            <person name="Kuo A."/>
            <person name="Nagy L.G."/>
            <person name="Floudas D."/>
            <person name="Copeland A."/>
            <person name="Barry K.W."/>
            <person name="Cichocki N."/>
            <person name="Veneault-Fourrey C."/>
            <person name="LaButti K."/>
            <person name="Lindquist E.A."/>
            <person name="Lipzen A."/>
            <person name="Lundell T."/>
            <person name="Morin E."/>
            <person name="Murat C."/>
            <person name="Riley R."/>
            <person name="Ohm R."/>
            <person name="Sun H."/>
            <person name="Tunlid A."/>
            <person name="Henrissat B."/>
            <person name="Grigoriev I.V."/>
            <person name="Hibbett D.S."/>
            <person name="Martin F."/>
        </authorList>
    </citation>
    <scope>NUCLEOTIDE SEQUENCE [LARGE SCALE GENOMIC DNA]</scope>
    <source>
        <strain evidence="4">UH-Slu-Lm8-n1</strain>
    </source>
</reference>
<proteinExistence type="predicted"/>
<dbReference type="HOGENOM" id="CLU_018688_1_2_1"/>
<protein>
    <recommendedName>
        <fullName evidence="2">DUF6535 domain-containing protein</fullName>
    </recommendedName>
</protein>
<dbReference type="InterPro" id="IPR045338">
    <property type="entry name" value="DUF6535"/>
</dbReference>
<reference evidence="3 4" key="1">
    <citation type="submission" date="2014-04" db="EMBL/GenBank/DDBJ databases">
        <authorList>
            <consortium name="DOE Joint Genome Institute"/>
            <person name="Kuo A."/>
            <person name="Ruytinx J."/>
            <person name="Rineau F."/>
            <person name="Colpaert J."/>
            <person name="Kohler A."/>
            <person name="Nagy L.G."/>
            <person name="Floudas D."/>
            <person name="Copeland A."/>
            <person name="Barry K.W."/>
            <person name="Cichocki N."/>
            <person name="Veneault-Fourrey C."/>
            <person name="LaButti K."/>
            <person name="Lindquist E.A."/>
            <person name="Lipzen A."/>
            <person name="Lundell T."/>
            <person name="Morin E."/>
            <person name="Murat C."/>
            <person name="Sun H."/>
            <person name="Tunlid A."/>
            <person name="Henrissat B."/>
            <person name="Grigoriev I.V."/>
            <person name="Hibbett D.S."/>
            <person name="Martin F."/>
            <person name="Nordberg H.P."/>
            <person name="Cantor M.N."/>
            <person name="Hua S.X."/>
        </authorList>
    </citation>
    <scope>NUCLEOTIDE SEQUENCE [LARGE SCALE GENOMIC DNA]</scope>
    <source>
        <strain evidence="3 4">UH-Slu-Lm8-n1</strain>
    </source>
</reference>
<feature type="domain" description="DUF6535" evidence="2">
    <location>
        <begin position="26"/>
        <end position="204"/>
    </location>
</feature>
<keyword evidence="1" id="KW-1133">Transmembrane helix</keyword>
<feature type="transmembrane region" description="Helical" evidence="1">
    <location>
        <begin position="172"/>
        <end position="197"/>
    </location>
</feature>
<dbReference type="Pfam" id="PF20153">
    <property type="entry name" value="DUF6535"/>
    <property type="match status" value="1"/>
</dbReference>
<feature type="transmembrane region" description="Helical" evidence="1">
    <location>
        <begin position="209"/>
        <end position="233"/>
    </location>
</feature>
<name>A0A0D0AXD9_9AGAM</name>
<dbReference type="InParanoid" id="A0A0D0AXD9"/>
<keyword evidence="1" id="KW-0472">Membrane</keyword>
<evidence type="ECO:0000256" key="1">
    <source>
        <dbReference type="SAM" id="Phobius"/>
    </source>
</evidence>
<evidence type="ECO:0000259" key="2">
    <source>
        <dbReference type="Pfam" id="PF20153"/>
    </source>
</evidence>
<evidence type="ECO:0000313" key="3">
    <source>
        <dbReference type="EMBL" id="KIK39042.1"/>
    </source>
</evidence>
<dbReference type="EMBL" id="KN835362">
    <property type="protein sequence ID" value="KIK39042.1"/>
    <property type="molecule type" value="Genomic_DNA"/>
</dbReference>
<dbReference type="Proteomes" id="UP000054485">
    <property type="component" value="Unassembled WGS sequence"/>
</dbReference>
<sequence>MRQVLDVLKDSTIVSKSGKDHRSRFWGLYKKVAEEHDDEFLERYNSDMDIVLVFSGLFSAVSTSFIVAMESNLSPDPNDTTHALLAQLVQIGLGNFTAAGSTPVAPASTWSPSTANIRIQSIAYASLSFSLLASFGAVLGKQWLGYYKSQRYGRGSQEERAKRRQEKFDGIVTWYFDAVVQSFPVLLQISLLLFGIALSASMWSQQHTIARVIIATTVFGFLFYSLTVMAALVSPACPFQTPISTILRMMRIDSKLIFRVLVVIYSLCQNHRTSASNGQIGVR</sequence>
<feature type="transmembrane region" description="Helical" evidence="1">
    <location>
        <begin position="122"/>
        <end position="144"/>
    </location>
</feature>
<dbReference type="AlphaFoldDB" id="A0A0D0AXD9"/>
<gene>
    <name evidence="3" type="ORF">CY34DRAFT_361269</name>
</gene>
<keyword evidence="1" id="KW-0812">Transmembrane</keyword>
<accession>A0A0D0AXD9</accession>
<dbReference type="OrthoDB" id="3219854at2759"/>
<evidence type="ECO:0000313" key="4">
    <source>
        <dbReference type="Proteomes" id="UP000054485"/>
    </source>
</evidence>